<feature type="transmembrane region" description="Helical" evidence="7">
    <location>
        <begin position="447"/>
        <end position="469"/>
    </location>
</feature>
<evidence type="ECO:0000256" key="7">
    <source>
        <dbReference type="RuleBase" id="RU368015"/>
    </source>
</evidence>
<proteinExistence type="inferred from homology"/>
<gene>
    <name evidence="8" type="ORF">Scep_002639</name>
</gene>
<evidence type="ECO:0000313" key="9">
    <source>
        <dbReference type="Proteomes" id="UP001419268"/>
    </source>
</evidence>
<evidence type="ECO:0000256" key="2">
    <source>
        <dbReference type="ARBA" id="ARBA00006213"/>
    </source>
</evidence>
<dbReference type="PANTHER" id="PTHR31376:SF105">
    <property type="entry name" value="PURINE PERMEASE-RELATED"/>
    <property type="match status" value="1"/>
</dbReference>
<dbReference type="InterPro" id="IPR030182">
    <property type="entry name" value="PUP_plant"/>
</dbReference>
<evidence type="ECO:0000256" key="1">
    <source>
        <dbReference type="ARBA" id="ARBA00004141"/>
    </source>
</evidence>
<comment type="caution">
    <text evidence="8">The sequence shown here is derived from an EMBL/GenBank/DDBJ whole genome shotgun (WGS) entry which is preliminary data.</text>
</comment>
<keyword evidence="5 7" id="KW-1133">Transmembrane helix</keyword>
<feature type="transmembrane region" description="Helical" evidence="7">
    <location>
        <begin position="207"/>
        <end position="228"/>
    </location>
</feature>
<keyword evidence="3 7" id="KW-0813">Transport</keyword>
<accession>A0AAP0LBL0</accession>
<dbReference type="GO" id="GO:0016020">
    <property type="term" value="C:membrane"/>
    <property type="evidence" value="ECO:0007669"/>
    <property type="project" value="UniProtKB-SubCell"/>
</dbReference>
<keyword evidence="4 7" id="KW-0812">Transmembrane</keyword>
<protein>
    <recommendedName>
        <fullName evidence="7">Probable purine permease</fullName>
    </recommendedName>
</protein>
<dbReference type="Pfam" id="PF16913">
    <property type="entry name" value="PUNUT"/>
    <property type="match status" value="1"/>
</dbReference>
<feature type="transmembrane region" description="Helical" evidence="7">
    <location>
        <begin position="367"/>
        <end position="386"/>
    </location>
</feature>
<evidence type="ECO:0000256" key="3">
    <source>
        <dbReference type="ARBA" id="ARBA00022448"/>
    </source>
</evidence>
<dbReference type="EMBL" id="JBBNAG010000001">
    <property type="protein sequence ID" value="KAK9167448.1"/>
    <property type="molecule type" value="Genomic_DNA"/>
</dbReference>
<dbReference type="GO" id="GO:0015211">
    <property type="term" value="F:purine nucleoside transmembrane transporter activity"/>
    <property type="evidence" value="ECO:0007669"/>
    <property type="project" value="UniProtKB-UniRule"/>
</dbReference>
<dbReference type="SUPFAM" id="SSF103481">
    <property type="entry name" value="Multidrug resistance efflux transporter EmrE"/>
    <property type="match status" value="1"/>
</dbReference>
<dbReference type="AlphaFoldDB" id="A0AAP0LBL0"/>
<comment type="similarity">
    <text evidence="2 7">Belongs to the purine permeases (TC 2.A.7.14) family.</text>
</comment>
<feature type="transmembrane region" description="Helical" evidence="7">
    <location>
        <begin position="475"/>
        <end position="496"/>
    </location>
</feature>
<dbReference type="InterPro" id="IPR037185">
    <property type="entry name" value="EmrE-like"/>
</dbReference>
<reference evidence="8 9" key="1">
    <citation type="submission" date="2024-01" db="EMBL/GenBank/DDBJ databases">
        <title>Genome assemblies of Stephania.</title>
        <authorList>
            <person name="Yang L."/>
        </authorList>
    </citation>
    <scope>NUCLEOTIDE SEQUENCE [LARGE SCALE GENOMIC DNA]</scope>
    <source>
        <strain evidence="8">JXDWG</strain>
        <tissue evidence="8">Leaf</tissue>
    </source>
</reference>
<feature type="transmembrane region" description="Helical" evidence="7">
    <location>
        <begin position="281"/>
        <end position="300"/>
    </location>
</feature>
<feature type="transmembrane region" description="Helical" evidence="7">
    <location>
        <begin position="240"/>
        <end position="261"/>
    </location>
</feature>
<comment type="subcellular location">
    <subcellularLocation>
        <location evidence="1 7">Membrane</location>
        <topology evidence="1 7">Multi-pass membrane protein</topology>
    </subcellularLocation>
</comment>
<organism evidence="8 9">
    <name type="scientific">Stephania cephalantha</name>
    <dbReference type="NCBI Taxonomy" id="152367"/>
    <lineage>
        <taxon>Eukaryota</taxon>
        <taxon>Viridiplantae</taxon>
        <taxon>Streptophyta</taxon>
        <taxon>Embryophyta</taxon>
        <taxon>Tracheophyta</taxon>
        <taxon>Spermatophyta</taxon>
        <taxon>Magnoliopsida</taxon>
        <taxon>Ranunculales</taxon>
        <taxon>Menispermaceae</taxon>
        <taxon>Menispermoideae</taxon>
        <taxon>Cissampelideae</taxon>
        <taxon>Stephania</taxon>
    </lineage>
</organism>
<evidence type="ECO:0000256" key="4">
    <source>
        <dbReference type="ARBA" id="ARBA00022692"/>
    </source>
</evidence>
<name>A0AAP0LBL0_9MAGN</name>
<feature type="transmembrane region" description="Helical" evidence="7">
    <location>
        <begin position="406"/>
        <end position="426"/>
    </location>
</feature>
<dbReference type="PANTHER" id="PTHR31376">
    <property type="entry name" value="OS09G0467300 PROTEIN-RELATED"/>
    <property type="match status" value="1"/>
</dbReference>
<evidence type="ECO:0000313" key="8">
    <source>
        <dbReference type="EMBL" id="KAK9167448.1"/>
    </source>
</evidence>
<evidence type="ECO:0000256" key="5">
    <source>
        <dbReference type="ARBA" id="ARBA00022989"/>
    </source>
</evidence>
<keyword evidence="6 7" id="KW-0472">Membrane</keyword>
<dbReference type="Proteomes" id="UP001419268">
    <property type="component" value="Unassembled WGS sequence"/>
</dbReference>
<feature type="transmembrane region" description="Helical" evidence="7">
    <location>
        <begin position="312"/>
        <end position="329"/>
    </location>
</feature>
<keyword evidence="9" id="KW-1185">Reference proteome</keyword>
<comment type="caution">
    <text evidence="7">Lacks conserved residue(s) required for the propagation of feature annotation.</text>
</comment>
<dbReference type="GO" id="GO:0005345">
    <property type="term" value="F:purine nucleobase transmembrane transporter activity"/>
    <property type="evidence" value="ECO:0007669"/>
    <property type="project" value="UniProtKB-UniRule"/>
</dbReference>
<evidence type="ECO:0000256" key="6">
    <source>
        <dbReference type="ARBA" id="ARBA00023136"/>
    </source>
</evidence>
<sequence length="544" mass="61045">MGVYLGISPWGASFLWSFDQVISSLSALLANYKLESKASVDEVDELWLPEVNKEQIALLTILVMSIRDKFEIDLNCSQILFAVNKMLSRQFKGYKHELHKYYQTFNSHDEACEKPFNDVSAEDWELCCQEFASAKFKEDDGESVGPIEFWKKTHYTEKGWKTPMAQQLYMPSSMNIESSLEEGTTIQNGNNKLAPTSEANEKKPMNWPLLLLNCGFMAIGAIGGPLLSRLYFIHGGSRKWVSTMTQTAGCPILFIPLFFLYSRHRSNPQSPPHFFIEPKLFFFSAIIGVLLGIDNFLYSLGLSYLPVSTSSMLLATQLSFVAVFSRIIVRQKFTPFSINSVVLMSLGSVLLGLRGDGDRPPGVTGKEYLIGFLLTLGSAALLGFMWPCIELCYAKATRVLNYDAVLQFQLNLSMFASITCFIAMLINKDLKAMERESREYGLGQTMYVVVLVCGSVIWQFTFVGALGLIFCVGSLFNGIFTSVLLPLTEVAAVIIYHEKFTGEKGMALALCLWGFTSYFYGEYQNNKKPKAAALSLKDQDQYNY</sequence>
<feature type="transmembrane region" description="Helical" evidence="7">
    <location>
        <begin position="335"/>
        <end position="355"/>
    </location>
</feature>